<dbReference type="Pfam" id="PF02100">
    <property type="entry name" value="ODC_AZ"/>
    <property type="match status" value="1"/>
</dbReference>
<dbReference type="SUPFAM" id="SSF55729">
    <property type="entry name" value="Acyl-CoA N-acyltransferases (Nat)"/>
    <property type="match status" value="1"/>
</dbReference>
<protein>
    <recommendedName>
        <fullName evidence="5">Ornithine decarboxylase antizyme</fullName>
    </recommendedName>
</protein>
<evidence type="ECO:0000256" key="2">
    <source>
        <dbReference type="ARBA" id="ARBA00022758"/>
    </source>
</evidence>
<dbReference type="InterPro" id="IPR002993">
    <property type="entry name" value="ODC_AZ"/>
</dbReference>
<evidence type="ECO:0000256" key="1">
    <source>
        <dbReference type="ARBA" id="ARBA00008796"/>
    </source>
</evidence>
<sequence>MASRVRVDNELYVRVPSSEADSRGSCIGLLDQAKELGITKVFVCLDRSMRQNFVNLVKEYESEGFEYFQPETSVSSQHDIFILMVFDLQQ</sequence>
<evidence type="ECO:0000313" key="4">
    <source>
        <dbReference type="Proteomes" id="UP001642483"/>
    </source>
</evidence>
<keyword evidence="2" id="KW-0688">Ribosomal frameshifting</keyword>
<dbReference type="Gene3D" id="3.40.630.60">
    <property type="match status" value="1"/>
</dbReference>
<dbReference type="Proteomes" id="UP001642483">
    <property type="component" value="Unassembled WGS sequence"/>
</dbReference>
<dbReference type="InterPro" id="IPR038581">
    <property type="entry name" value="ODC_AZ_sf"/>
</dbReference>
<keyword evidence="4" id="KW-1185">Reference proteome</keyword>
<comment type="similarity">
    <text evidence="1">Belongs to the ODC antizyme family.</text>
</comment>
<comment type="caution">
    <text evidence="3">The sequence shown here is derived from an EMBL/GenBank/DDBJ whole genome shotgun (WGS) entry which is preliminary data.</text>
</comment>
<reference evidence="3 4" key="1">
    <citation type="submission" date="2024-02" db="EMBL/GenBank/DDBJ databases">
        <authorList>
            <person name="Daric V."/>
            <person name="Darras S."/>
        </authorList>
    </citation>
    <scope>NUCLEOTIDE SEQUENCE [LARGE SCALE GENOMIC DNA]</scope>
</reference>
<dbReference type="EMBL" id="CAWYQH010000079">
    <property type="protein sequence ID" value="CAK8681313.1"/>
    <property type="molecule type" value="Genomic_DNA"/>
</dbReference>
<evidence type="ECO:0008006" key="5">
    <source>
        <dbReference type="Google" id="ProtNLM"/>
    </source>
</evidence>
<gene>
    <name evidence="3" type="ORF">CVLEPA_LOCUS11527</name>
</gene>
<dbReference type="InterPro" id="IPR016181">
    <property type="entry name" value="Acyl_CoA_acyltransferase"/>
</dbReference>
<proteinExistence type="inferred from homology"/>
<evidence type="ECO:0000313" key="3">
    <source>
        <dbReference type="EMBL" id="CAK8681313.1"/>
    </source>
</evidence>
<name>A0ABP0FQJ3_CLALP</name>
<accession>A0ABP0FQJ3</accession>
<organism evidence="3 4">
    <name type="scientific">Clavelina lepadiformis</name>
    <name type="common">Light-bulb sea squirt</name>
    <name type="synonym">Ascidia lepadiformis</name>
    <dbReference type="NCBI Taxonomy" id="159417"/>
    <lineage>
        <taxon>Eukaryota</taxon>
        <taxon>Metazoa</taxon>
        <taxon>Chordata</taxon>
        <taxon>Tunicata</taxon>
        <taxon>Ascidiacea</taxon>
        <taxon>Aplousobranchia</taxon>
        <taxon>Clavelinidae</taxon>
        <taxon>Clavelina</taxon>
    </lineage>
</organism>